<evidence type="ECO:0000259" key="2">
    <source>
        <dbReference type="PROSITE" id="PS50090"/>
    </source>
</evidence>
<evidence type="ECO:0000313" key="4">
    <source>
        <dbReference type="EMBL" id="POM60582.1"/>
    </source>
</evidence>
<dbReference type="Proteomes" id="UP000237271">
    <property type="component" value="Unassembled WGS sequence"/>
</dbReference>
<sequence length="285" mass="31347">MTTPSSRPTTPSIATNRRSSISSVASSGRRKDQSLLDVASSLGQRTPERSEPMDDGASTRSRQLDFDSIDGGDVDEESRGEDDNAQGGGDGQDEAEEVPRPRRRRVKVFWSTAEVEFLRQGVETYGVGNWKTILSAGQDVFLSHRTNVDLKDKWKNLAKNPTPKRPRSNTSDPLDAVKDANVKSEGNGVVVDSVLGSVTLKFATDNSFPELVEVSVDLNICKDVSALKEHLRSSILSDVSPGSGIQMIGLKSRDLFDDDEHLTQCIRQNGVDFYLIFEENPEEFV</sequence>
<dbReference type="EMBL" id="NCKW01016851">
    <property type="protein sequence ID" value="POM60582.1"/>
    <property type="molecule type" value="Genomic_DNA"/>
</dbReference>
<dbReference type="PANTHER" id="PTHR46993">
    <property type="entry name" value="MYB TRANSCRIPTION FACTOR"/>
    <property type="match status" value="1"/>
</dbReference>
<dbReference type="Gene3D" id="1.10.246.220">
    <property type="match status" value="1"/>
</dbReference>
<dbReference type="PROSITE" id="PS51294">
    <property type="entry name" value="HTH_MYB"/>
    <property type="match status" value="1"/>
</dbReference>
<organism evidence="4 5">
    <name type="scientific">Phytophthora palmivora</name>
    <dbReference type="NCBI Taxonomy" id="4796"/>
    <lineage>
        <taxon>Eukaryota</taxon>
        <taxon>Sar</taxon>
        <taxon>Stramenopiles</taxon>
        <taxon>Oomycota</taxon>
        <taxon>Peronosporomycetes</taxon>
        <taxon>Peronosporales</taxon>
        <taxon>Peronosporaceae</taxon>
        <taxon>Phytophthora</taxon>
    </lineage>
</organism>
<evidence type="ECO:0000313" key="5">
    <source>
        <dbReference type="Proteomes" id="UP000237271"/>
    </source>
</evidence>
<name>A0A2P4X4V4_9STRA</name>
<evidence type="ECO:0000259" key="3">
    <source>
        <dbReference type="PROSITE" id="PS51294"/>
    </source>
</evidence>
<dbReference type="PANTHER" id="PTHR46993:SF6">
    <property type="entry name" value="MYB TRANSCRIPTION FACTOR"/>
    <property type="match status" value="1"/>
</dbReference>
<dbReference type="AlphaFoldDB" id="A0A2P4X4V4"/>
<feature type="compositionally biased region" description="Acidic residues" evidence="1">
    <location>
        <begin position="67"/>
        <end position="84"/>
    </location>
</feature>
<gene>
    <name evidence="4" type="ORF">PHPALM_30549</name>
</gene>
<reference evidence="4 5" key="1">
    <citation type="journal article" date="2017" name="Genome Biol. Evol.">
        <title>Phytophthora megakarya and P. palmivora, closely related causal agents of cacao black pod rot, underwent increases in genome sizes and gene numbers by different mechanisms.</title>
        <authorList>
            <person name="Ali S.S."/>
            <person name="Shao J."/>
            <person name="Lary D.J."/>
            <person name="Kronmiller B."/>
            <person name="Shen D."/>
            <person name="Strem M.D."/>
            <person name="Amoako-Attah I."/>
            <person name="Akrofi A.Y."/>
            <person name="Begoude B.A."/>
            <person name="Ten Hoopen G.M."/>
            <person name="Coulibaly K."/>
            <person name="Kebe B.I."/>
            <person name="Melnick R.L."/>
            <person name="Guiltinan M.J."/>
            <person name="Tyler B.M."/>
            <person name="Meinhardt L.W."/>
            <person name="Bailey B.A."/>
        </authorList>
    </citation>
    <scope>NUCLEOTIDE SEQUENCE [LARGE SCALE GENOMIC DNA]</scope>
    <source>
        <strain evidence="5">sbr112.9</strain>
    </source>
</reference>
<dbReference type="PROSITE" id="PS50090">
    <property type="entry name" value="MYB_LIKE"/>
    <property type="match status" value="1"/>
</dbReference>
<dbReference type="Pfam" id="PF00249">
    <property type="entry name" value="Myb_DNA-binding"/>
    <property type="match status" value="1"/>
</dbReference>
<dbReference type="CDD" id="cd11660">
    <property type="entry name" value="SANT_TRF"/>
    <property type="match status" value="1"/>
</dbReference>
<feature type="domain" description="Myb-like" evidence="2">
    <location>
        <begin position="102"/>
        <end position="158"/>
    </location>
</feature>
<feature type="region of interest" description="Disordered" evidence="1">
    <location>
        <begin position="1"/>
        <end position="100"/>
    </location>
</feature>
<feature type="region of interest" description="Disordered" evidence="1">
    <location>
        <begin position="155"/>
        <end position="175"/>
    </location>
</feature>
<dbReference type="InterPro" id="IPR009057">
    <property type="entry name" value="Homeodomain-like_sf"/>
</dbReference>
<protein>
    <submittedName>
        <fullName evidence="4">Telomeric repeat binding protein</fullName>
    </submittedName>
</protein>
<proteinExistence type="predicted"/>
<feature type="compositionally biased region" description="Low complexity" evidence="1">
    <location>
        <begin position="1"/>
        <end position="27"/>
    </location>
</feature>
<evidence type="ECO:0000256" key="1">
    <source>
        <dbReference type="SAM" id="MobiDB-lite"/>
    </source>
</evidence>
<feature type="domain" description="HTH myb-type" evidence="3">
    <location>
        <begin position="102"/>
        <end position="162"/>
    </location>
</feature>
<dbReference type="SUPFAM" id="SSF46689">
    <property type="entry name" value="Homeodomain-like"/>
    <property type="match status" value="1"/>
</dbReference>
<accession>A0A2P4X4V4</accession>
<dbReference type="InterPro" id="IPR017930">
    <property type="entry name" value="Myb_dom"/>
</dbReference>
<dbReference type="OrthoDB" id="608866at2759"/>
<comment type="caution">
    <text evidence="4">The sequence shown here is derived from an EMBL/GenBank/DDBJ whole genome shotgun (WGS) entry which is preliminary data.</text>
</comment>
<keyword evidence="5" id="KW-1185">Reference proteome</keyword>
<dbReference type="SMART" id="SM00717">
    <property type="entry name" value="SANT"/>
    <property type="match status" value="1"/>
</dbReference>
<dbReference type="InterPro" id="IPR001005">
    <property type="entry name" value="SANT/Myb"/>
</dbReference>